<dbReference type="Proteomes" id="UP000461162">
    <property type="component" value="Unassembled WGS sequence"/>
</dbReference>
<protein>
    <recommendedName>
        <fullName evidence="2">Ribosomal silencing factor RsfS</fullName>
    </recommendedName>
</protein>
<comment type="caution">
    <text evidence="3">The sequence shown here is derived from an EMBL/GenBank/DDBJ whole genome shotgun (WGS) entry which is preliminary data.</text>
</comment>
<proteinExistence type="inferred from homology"/>
<dbReference type="GO" id="GO:0005737">
    <property type="term" value="C:cytoplasm"/>
    <property type="evidence" value="ECO:0007669"/>
    <property type="project" value="UniProtKB-SubCell"/>
</dbReference>
<dbReference type="NCBIfam" id="TIGR00090">
    <property type="entry name" value="rsfS_iojap_ybeB"/>
    <property type="match status" value="1"/>
</dbReference>
<gene>
    <name evidence="2 3" type="primary">rsfS</name>
    <name evidence="3" type="ORF">GKC30_11970</name>
</gene>
<dbReference type="PANTHER" id="PTHR21043:SF0">
    <property type="entry name" value="MITOCHONDRIAL ASSEMBLY OF RIBOSOMAL LARGE SUBUNIT PROTEIN 1"/>
    <property type="match status" value="1"/>
</dbReference>
<organism evidence="3 4">
    <name type="scientific">Pseudodesulfovibrio alkaliphilus</name>
    <dbReference type="NCBI Taxonomy" id="2661613"/>
    <lineage>
        <taxon>Bacteria</taxon>
        <taxon>Pseudomonadati</taxon>
        <taxon>Thermodesulfobacteriota</taxon>
        <taxon>Desulfovibrionia</taxon>
        <taxon>Desulfovibrionales</taxon>
        <taxon>Desulfovibrionaceae</taxon>
    </lineage>
</organism>
<evidence type="ECO:0000313" key="3">
    <source>
        <dbReference type="EMBL" id="MUM78352.1"/>
    </source>
</evidence>
<dbReference type="GO" id="GO:0090071">
    <property type="term" value="P:negative regulation of ribosome biogenesis"/>
    <property type="evidence" value="ECO:0007669"/>
    <property type="project" value="UniProtKB-UniRule"/>
</dbReference>
<reference evidence="3 4" key="1">
    <citation type="submission" date="2019-11" db="EMBL/GenBank/DDBJ databases">
        <title>Pseudodesulfovibrio alkaliphilus, sp. nov., an alkaliphilic sulfate-reducing bacteria from mud volcano of Taman peninsula, Russia.</title>
        <authorList>
            <person name="Frolova A."/>
            <person name="Merkel A.Y."/>
            <person name="Slobodkin A.I."/>
        </authorList>
    </citation>
    <scope>NUCLEOTIDE SEQUENCE [LARGE SCALE GENOMIC DNA]</scope>
    <source>
        <strain evidence="3 4">F-1</strain>
    </source>
</reference>
<name>A0A7K1KR11_9BACT</name>
<evidence type="ECO:0000256" key="2">
    <source>
        <dbReference type="HAMAP-Rule" id="MF_01477"/>
    </source>
</evidence>
<dbReference type="EMBL" id="WODC01000008">
    <property type="protein sequence ID" value="MUM78352.1"/>
    <property type="molecule type" value="Genomic_DNA"/>
</dbReference>
<keyword evidence="2" id="KW-0810">Translation regulation</keyword>
<dbReference type="GO" id="GO:0043023">
    <property type="term" value="F:ribosomal large subunit binding"/>
    <property type="evidence" value="ECO:0007669"/>
    <property type="project" value="TreeGrafter"/>
</dbReference>
<dbReference type="SUPFAM" id="SSF81301">
    <property type="entry name" value="Nucleotidyltransferase"/>
    <property type="match status" value="1"/>
</dbReference>
<dbReference type="Gene3D" id="3.30.460.10">
    <property type="entry name" value="Beta Polymerase, domain 2"/>
    <property type="match status" value="1"/>
</dbReference>
<dbReference type="AlphaFoldDB" id="A0A7K1KR11"/>
<keyword evidence="2" id="KW-0678">Repressor</keyword>
<comment type="similarity">
    <text evidence="1 2">Belongs to the Iojap/RsfS family.</text>
</comment>
<comment type="subcellular location">
    <subcellularLocation>
        <location evidence="2">Cytoplasm</location>
    </subcellularLocation>
</comment>
<dbReference type="PANTHER" id="PTHR21043">
    <property type="entry name" value="IOJAP SUPERFAMILY ORTHOLOG"/>
    <property type="match status" value="1"/>
</dbReference>
<dbReference type="InterPro" id="IPR043519">
    <property type="entry name" value="NT_sf"/>
</dbReference>
<sequence length="123" mass="13508">MKKESKFSTMVTVDKARLLAGWLDEKQGTDIVIMDVSGLSSVTDATIVVSARGMKHAQALADALLARAAENSLEFLGMEGYQSGEWVLVDLNDVLIHIFQAESREFYNIEGMWSEAPRIASNA</sequence>
<dbReference type="GO" id="GO:0017148">
    <property type="term" value="P:negative regulation of translation"/>
    <property type="evidence" value="ECO:0007669"/>
    <property type="project" value="UniProtKB-UniRule"/>
</dbReference>
<accession>A0A7K1KR11</accession>
<comment type="subunit">
    <text evidence="2">Interacts with ribosomal protein uL14 (rplN).</text>
</comment>
<dbReference type="GO" id="GO:0042256">
    <property type="term" value="P:cytosolic ribosome assembly"/>
    <property type="evidence" value="ECO:0007669"/>
    <property type="project" value="UniProtKB-UniRule"/>
</dbReference>
<dbReference type="Pfam" id="PF02410">
    <property type="entry name" value="RsfS"/>
    <property type="match status" value="1"/>
</dbReference>
<evidence type="ECO:0000313" key="4">
    <source>
        <dbReference type="Proteomes" id="UP000461162"/>
    </source>
</evidence>
<dbReference type="InterPro" id="IPR004394">
    <property type="entry name" value="Iojap/RsfS/C7orf30"/>
</dbReference>
<keyword evidence="2" id="KW-0963">Cytoplasm</keyword>
<dbReference type="HAMAP" id="MF_01477">
    <property type="entry name" value="Iojap_RsfS"/>
    <property type="match status" value="1"/>
</dbReference>
<keyword evidence="4" id="KW-1185">Reference proteome</keyword>
<comment type="function">
    <text evidence="2">Functions as a ribosomal silencing factor. Interacts with ribosomal protein uL14 (rplN), blocking formation of intersubunit bridge B8. Prevents association of the 30S and 50S ribosomal subunits and the formation of functional ribosomes, thus repressing translation.</text>
</comment>
<evidence type="ECO:0000256" key="1">
    <source>
        <dbReference type="ARBA" id="ARBA00010574"/>
    </source>
</evidence>